<proteinExistence type="predicted"/>
<evidence type="ECO:0000313" key="1">
    <source>
        <dbReference type="EMBL" id="GGL88035.1"/>
    </source>
</evidence>
<dbReference type="Proteomes" id="UP000639973">
    <property type="component" value="Unassembled WGS sequence"/>
</dbReference>
<gene>
    <name evidence="1" type="ORF">GCM10010840_27590</name>
</gene>
<protein>
    <submittedName>
        <fullName evidence="1">Uncharacterized protein</fullName>
    </submittedName>
</protein>
<reference evidence="2" key="1">
    <citation type="journal article" date="2019" name="Int. J. Syst. Evol. Microbiol.">
        <title>The Global Catalogue of Microorganisms (GCM) 10K type strain sequencing project: providing services to taxonomists for standard genome sequencing and annotation.</title>
        <authorList>
            <consortium name="The Broad Institute Genomics Platform"/>
            <consortium name="The Broad Institute Genome Sequencing Center for Infectious Disease"/>
            <person name="Wu L."/>
            <person name="Ma J."/>
        </authorList>
    </citation>
    <scope>NUCLEOTIDE SEQUENCE [LARGE SCALE GENOMIC DNA]</scope>
    <source>
        <strain evidence="2">JCM 15442</strain>
    </source>
</reference>
<comment type="caution">
    <text evidence="1">The sequence shown here is derived from an EMBL/GenBank/DDBJ whole genome shotgun (WGS) entry which is preliminary data.</text>
</comment>
<accession>A0ABQ2GDT6</accession>
<sequence>MKATSGAAVFQGRQSNVPGMKGVLQAAWEWKVGPGAGLNTVSSCARGLSVP</sequence>
<keyword evidence="2" id="KW-1185">Reference proteome</keyword>
<evidence type="ECO:0000313" key="2">
    <source>
        <dbReference type="Proteomes" id="UP000639973"/>
    </source>
</evidence>
<organism evidence="1 2">
    <name type="scientific">Deinococcus aerolatus</name>
    <dbReference type="NCBI Taxonomy" id="522487"/>
    <lineage>
        <taxon>Bacteria</taxon>
        <taxon>Thermotogati</taxon>
        <taxon>Deinococcota</taxon>
        <taxon>Deinococci</taxon>
        <taxon>Deinococcales</taxon>
        <taxon>Deinococcaceae</taxon>
        <taxon>Deinococcus</taxon>
    </lineage>
</organism>
<dbReference type="EMBL" id="BMOL01000014">
    <property type="protein sequence ID" value="GGL88035.1"/>
    <property type="molecule type" value="Genomic_DNA"/>
</dbReference>
<name>A0ABQ2GDT6_9DEIO</name>